<dbReference type="STRING" id="320778.ABT57_06320"/>
<reference evidence="1 2" key="1">
    <citation type="submission" date="2015-05" db="EMBL/GenBank/DDBJ databases">
        <title>Photobacterium galathea sp. nov.</title>
        <authorList>
            <person name="Machado H."/>
            <person name="Gram L."/>
        </authorList>
    </citation>
    <scope>NUCLEOTIDE SEQUENCE [LARGE SCALE GENOMIC DNA]</scope>
    <source>
        <strain evidence="1 2">DSM 22954</strain>
    </source>
</reference>
<gene>
    <name evidence="1" type="ORF">ABT57_06320</name>
</gene>
<accession>A0A0J1HF05</accession>
<protein>
    <submittedName>
        <fullName evidence="1">Uncharacterized protein</fullName>
    </submittedName>
</protein>
<keyword evidence="2" id="KW-1185">Reference proteome</keyword>
<sequence>MRSYALMPNFGRISTSTGEDSSKHKVELEDQAIRVDSDNGYVFTRPRHTRKARKSFETGFTDLSETNRKELVKFYEARMGGVEPFFYKNPVSGDLHLVRFADKLLFSYKGIGGVHLWDVLIKLTEV</sequence>
<evidence type="ECO:0000313" key="1">
    <source>
        <dbReference type="EMBL" id="KLV10188.1"/>
    </source>
</evidence>
<dbReference type="RefSeq" id="WP_047884351.1">
    <property type="nucleotide sequence ID" value="NZ_CP071326.1"/>
</dbReference>
<organism evidence="1 2">
    <name type="scientific">Photobacterium ganghwense</name>
    <dbReference type="NCBI Taxonomy" id="320778"/>
    <lineage>
        <taxon>Bacteria</taxon>
        <taxon>Pseudomonadati</taxon>
        <taxon>Pseudomonadota</taxon>
        <taxon>Gammaproteobacteria</taxon>
        <taxon>Vibrionales</taxon>
        <taxon>Vibrionaceae</taxon>
        <taxon>Photobacterium</taxon>
    </lineage>
</organism>
<proteinExistence type="predicted"/>
<dbReference type="AlphaFoldDB" id="A0A0J1HF05"/>
<dbReference type="Proteomes" id="UP000035909">
    <property type="component" value="Unassembled WGS sequence"/>
</dbReference>
<dbReference type="EMBL" id="LDOU01000006">
    <property type="protein sequence ID" value="KLV10188.1"/>
    <property type="molecule type" value="Genomic_DNA"/>
</dbReference>
<dbReference type="OrthoDB" id="7064321at2"/>
<evidence type="ECO:0000313" key="2">
    <source>
        <dbReference type="Proteomes" id="UP000035909"/>
    </source>
</evidence>
<comment type="caution">
    <text evidence="1">The sequence shown here is derived from an EMBL/GenBank/DDBJ whole genome shotgun (WGS) entry which is preliminary data.</text>
</comment>
<name>A0A0J1HF05_9GAMM</name>
<dbReference type="PATRIC" id="fig|320778.3.peg.1361"/>